<dbReference type="InterPro" id="IPR016162">
    <property type="entry name" value="Ald_DH_N"/>
</dbReference>
<evidence type="ECO:0000256" key="4">
    <source>
        <dbReference type="ARBA" id="ARBA00022958"/>
    </source>
</evidence>
<dbReference type="InterPro" id="IPR029510">
    <property type="entry name" value="Ald_DH_CS_GLU"/>
</dbReference>
<keyword evidence="3" id="KW-0521">NADP</keyword>
<accession>L0NM05</accession>
<evidence type="ECO:0000313" key="10">
    <source>
        <dbReference type="EMBL" id="CCF21342.1"/>
    </source>
</evidence>
<dbReference type="STRING" id="1125847.NT26_3620"/>
<dbReference type="GO" id="GO:0046872">
    <property type="term" value="F:metal ion binding"/>
    <property type="evidence" value="ECO:0007669"/>
    <property type="project" value="UniProtKB-KW"/>
</dbReference>
<evidence type="ECO:0000256" key="1">
    <source>
        <dbReference type="ARBA" id="ARBA00009986"/>
    </source>
</evidence>
<dbReference type="InterPro" id="IPR016163">
    <property type="entry name" value="Ald_DH_C"/>
</dbReference>
<keyword evidence="5 8" id="KW-0560">Oxidoreductase</keyword>
<dbReference type="RefSeq" id="WP_052640561.1">
    <property type="nucleotide sequence ID" value="NZ_FO082820.1"/>
</dbReference>
<evidence type="ECO:0000256" key="3">
    <source>
        <dbReference type="ARBA" id="ARBA00022857"/>
    </source>
</evidence>
<dbReference type="InterPro" id="IPR016160">
    <property type="entry name" value="Ald_DH_CS_CYS"/>
</dbReference>
<dbReference type="GO" id="GO:0004029">
    <property type="term" value="F:aldehyde dehydrogenase (NAD+) activity"/>
    <property type="evidence" value="ECO:0007669"/>
    <property type="project" value="UniProtKB-EC"/>
</dbReference>
<evidence type="ECO:0000256" key="2">
    <source>
        <dbReference type="ARBA" id="ARBA00022723"/>
    </source>
</evidence>
<dbReference type="SUPFAM" id="SSF53720">
    <property type="entry name" value="ALDH-like"/>
    <property type="match status" value="1"/>
</dbReference>
<dbReference type="FunFam" id="3.40.605.10:FF:000007">
    <property type="entry name" value="NAD/NADP-dependent betaine aldehyde dehydrogenase"/>
    <property type="match status" value="1"/>
</dbReference>
<evidence type="ECO:0000256" key="7">
    <source>
        <dbReference type="PROSITE-ProRule" id="PRU10007"/>
    </source>
</evidence>
<dbReference type="EMBL" id="FO082820">
    <property type="protein sequence ID" value="CCF21342.1"/>
    <property type="molecule type" value="Genomic_DNA"/>
</dbReference>
<dbReference type="Pfam" id="PF00171">
    <property type="entry name" value="Aldedh"/>
    <property type="match status" value="1"/>
</dbReference>
<dbReference type="EC" id="1.2.1.3" evidence="10"/>
<reference evidence="10 11" key="1">
    <citation type="journal article" date="2013" name="Genome Biol. Evol.">
        <title>Life in an arsenic-containing gold mine: genome and physiology of the autotrophic arsenite-oxidizing bacterium rhizobium sp. NT-26.</title>
        <authorList>
            <person name="Andres J."/>
            <person name="Arsene-Ploetze F."/>
            <person name="Barbe V."/>
            <person name="Brochier-Armanet C."/>
            <person name="Cleiss-Arnold J."/>
            <person name="Coppee J.Y."/>
            <person name="Dillies M.A."/>
            <person name="Geist"/>
            <person name="L"/>
            <person name="Joublin A."/>
            <person name="Koechler S."/>
            <person name="Lassalle F."/>
            <person name="Marchal M."/>
            <person name="Medigue C."/>
            <person name="Muller D."/>
            <person name="Nesme X."/>
            <person name="Plewniak F."/>
            <person name="Proux C."/>
            <person name="Ramirez-Bahena M.H."/>
            <person name="Schenowitz C."/>
            <person name="Sismeiro O."/>
            <person name="Vallenet D."/>
            <person name="Santini J.M."/>
            <person name="Bertin P.N."/>
        </authorList>
    </citation>
    <scope>NUCLEOTIDE SEQUENCE [LARGE SCALE GENOMIC DNA]</scope>
    <source>
        <strain evidence="10 11">NT-26</strain>
    </source>
</reference>
<dbReference type="PROSITE" id="PS00687">
    <property type="entry name" value="ALDEHYDE_DEHYDR_GLU"/>
    <property type="match status" value="1"/>
</dbReference>
<dbReference type="InterPro" id="IPR016161">
    <property type="entry name" value="Ald_DH/histidinol_DH"/>
</dbReference>
<comment type="similarity">
    <text evidence="1 8">Belongs to the aldehyde dehydrogenase family.</text>
</comment>
<keyword evidence="2" id="KW-0479">Metal-binding</keyword>
<keyword evidence="6" id="KW-0558">Oxidation</keyword>
<dbReference type="Gene3D" id="3.40.605.10">
    <property type="entry name" value="Aldehyde Dehydrogenase, Chain A, domain 1"/>
    <property type="match status" value="1"/>
</dbReference>
<feature type="active site" evidence="7">
    <location>
        <position position="246"/>
    </location>
</feature>
<dbReference type="PANTHER" id="PTHR11699">
    <property type="entry name" value="ALDEHYDE DEHYDROGENASE-RELATED"/>
    <property type="match status" value="1"/>
</dbReference>
<organism evidence="10 11">
    <name type="scientific">Pseudorhizobium banfieldiae</name>
    <dbReference type="NCBI Taxonomy" id="1125847"/>
    <lineage>
        <taxon>Bacteria</taxon>
        <taxon>Pseudomonadati</taxon>
        <taxon>Pseudomonadota</taxon>
        <taxon>Alphaproteobacteria</taxon>
        <taxon>Hyphomicrobiales</taxon>
        <taxon>Rhizobiaceae</taxon>
        <taxon>Rhizobium/Agrobacterium group</taxon>
        <taxon>Pseudorhizobium</taxon>
    </lineage>
</organism>
<dbReference type="FunFam" id="3.40.309.10:FF:000012">
    <property type="entry name" value="Betaine aldehyde dehydrogenase"/>
    <property type="match status" value="1"/>
</dbReference>
<evidence type="ECO:0000259" key="9">
    <source>
        <dbReference type="Pfam" id="PF00171"/>
    </source>
</evidence>
<sequence length="477" mass="51178">MTIYQNLIAGEWVGSDASKNISPSDTNDVVGSYAQGSAEDARQAIAAAKAAFPKWSQSGILERHAILKKTADEILARKEELGKLLAREEGKTLPEAIGETIRAAQIFDFFAGEALRLTGEVVPSARPGIGVEITREPLGVIGIITPWNFPIAIPAWKIAPALCYGNTVVFKPADLVPGCAWAIVDILHRAGLPKGVLNLVMGRGSVVGQAMLDSPDLAGITFTGSTGTGKRVALASIEHNRKFQLEMGGKNPMVVLDDADLKVAVEAAANSGFFSTGQRCTASSRIIVTEGIHDRFVAALTDKLKALNVDNALKQGTHIGPVVDEKQLQQDMDYIEIGKKEGAKLEFGGERIERETPGFYLQPTLFTEATNQMRISREEIFGPVASVIRVKDYDEALAVANDTPFGLSAGIATTSLKYATHFKRNSEAGMVMVNLPTAGVDFHVPFGGRKASSFGPREQGKYAAEFFTVVKTAYTLP</sequence>
<dbReference type="CDD" id="cd07097">
    <property type="entry name" value="ALDH_KGSADH-YcbD"/>
    <property type="match status" value="1"/>
</dbReference>
<keyword evidence="11" id="KW-1185">Reference proteome</keyword>
<gene>
    <name evidence="10" type="ORF">NT26_3620</name>
</gene>
<evidence type="ECO:0000256" key="5">
    <source>
        <dbReference type="ARBA" id="ARBA00023002"/>
    </source>
</evidence>
<proteinExistence type="inferred from homology"/>
<dbReference type="KEGG" id="rht:NT26_3620"/>
<evidence type="ECO:0000256" key="6">
    <source>
        <dbReference type="ARBA" id="ARBA00023097"/>
    </source>
</evidence>
<evidence type="ECO:0000256" key="8">
    <source>
        <dbReference type="RuleBase" id="RU003345"/>
    </source>
</evidence>
<keyword evidence="4" id="KW-0630">Potassium</keyword>
<name>L0NM05_9HYPH</name>
<dbReference type="Gene3D" id="3.40.309.10">
    <property type="entry name" value="Aldehyde Dehydrogenase, Chain A, domain 2"/>
    <property type="match status" value="1"/>
</dbReference>
<dbReference type="OrthoDB" id="9812625at2"/>
<evidence type="ECO:0000313" key="11">
    <source>
        <dbReference type="Proteomes" id="UP000010792"/>
    </source>
</evidence>
<dbReference type="Proteomes" id="UP000010792">
    <property type="component" value="Chromosome"/>
</dbReference>
<dbReference type="AlphaFoldDB" id="L0NM05"/>
<feature type="domain" description="Aldehyde dehydrogenase" evidence="9">
    <location>
        <begin position="15"/>
        <end position="472"/>
    </location>
</feature>
<dbReference type="PROSITE" id="PS00070">
    <property type="entry name" value="ALDEHYDE_DEHYDR_CYS"/>
    <property type="match status" value="1"/>
</dbReference>
<dbReference type="InterPro" id="IPR015590">
    <property type="entry name" value="Aldehyde_DH_dom"/>
</dbReference>
<protein>
    <submittedName>
        <fullName evidence="10">Aldehyde dehydrogenase NAD-linked</fullName>
        <ecNumber evidence="10">1.2.1.3</ecNumber>
    </submittedName>
</protein>